<reference evidence="2" key="1">
    <citation type="submission" date="2016-10" db="EMBL/GenBank/DDBJ databases">
        <authorList>
            <person name="de Groot N.N."/>
        </authorList>
    </citation>
    <scope>NUCLEOTIDE SEQUENCE [LARGE SCALE GENOMIC DNA]</scope>
    <source>
        <strain evidence="2">ATCC 20501</strain>
    </source>
</reference>
<keyword evidence="2" id="KW-0067">ATP-binding</keyword>
<feature type="domain" description="ArsA/GET3 Anion-transporting ATPase-like" evidence="1">
    <location>
        <begin position="14"/>
        <end position="171"/>
    </location>
</feature>
<dbReference type="InterPro" id="IPR027417">
    <property type="entry name" value="P-loop_NTPase"/>
</dbReference>
<dbReference type="SUPFAM" id="SSF52540">
    <property type="entry name" value="P-loop containing nucleoside triphosphate hydrolases"/>
    <property type="match status" value="1"/>
</dbReference>
<evidence type="ECO:0000259" key="1">
    <source>
        <dbReference type="Pfam" id="PF02374"/>
    </source>
</evidence>
<keyword evidence="4" id="KW-1185">Reference proteome</keyword>
<dbReference type="InterPro" id="IPR025723">
    <property type="entry name" value="ArsA/GET3_ATPase-like"/>
</dbReference>
<sequence>MTDWNGELNHARLHVVSGKGGTGKTTVAAALALALATGGHKVLLIEVEGRQGIAQLFDTAPLPYSEEWIAAAPGGGELRALAIDAEAALLEYLSMFYNLGFAGRTLRKMGAIEFATTLAPGLRDVLFTGKIKECVGRTDEHGRYVYDAVVVDAPPTGRVVKFLDVTRAMADLAKVGPIRDHSDGVVRLLHSSSTVVHLVTLLEELPVRETLDAVAELDAADLRPGGVLCNRVRPNRLPARAAAAAARGQVDAEQVRAGLDAAGLRVDDDELDGLVHETIEHAIRVRAEDNARRQLGETDLPTVALPDLTAGIDVAELYELAEILTEHGIRSPR</sequence>
<protein>
    <submittedName>
        <fullName evidence="3">Anion-transporting ATPase, ArsA/GET3 family</fullName>
    </submittedName>
    <submittedName>
        <fullName evidence="2">Arsenite efflux ATP-binding protein ArsA (TC 3.A.4.1.1)</fullName>
    </submittedName>
</protein>
<dbReference type="GO" id="GO:0005524">
    <property type="term" value="F:ATP binding"/>
    <property type="evidence" value="ECO:0007669"/>
    <property type="project" value="UniProtKB-KW"/>
</dbReference>
<dbReference type="EMBL" id="FOME01000010">
    <property type="protein sequence ID" value="SFE27103.1"/>
    <property type="molecule type" value="Genomic_DNA"/>
</dbReference>
<accession>A0A1H6DDU7</accession>
<dbReference type="RefSeq" id="WP_093356036.1">
    <property type="nucleotide sequence ID" value="NZ_FNVB01000006.1"/>
</dbReference>
<dbReference type="GO" id="GO:0016887">
    <property type="term" value="F:ATP hydrolysis activity"/>
    <property type="evidence" value="ECO:0007669"/>
    <property type="project" value="InterPro"/>
</dbReference>
<gene>
    <name evidence="2" type="ORF">SAMN02982929_04166</name>
    <name evidence="3" type="ORF">SAMN05216506_11083</name>
</gene>
<evidence type="ECO:0000313" key="5">
    <source>
        <dbReference type="Proteomes" id="UP000236729"/>
    </source>
</evidence>
<accession>A0A1I1Z9C8</accession>
<dbReference type="InterPro" id="IPR016300">
    <property type="entry name" value="ATPase_ArsA/GET3"/>
</dbReference>
<dbReference type="Pfam" id="PF02374">
    <property type="entry name" value="ArsA_ATPase"/>
    <property type="match status" value="1"/>
</dbReference>
<evidence type="ECO:0000313" key="3">
    <source>
        <dbReference type="EMBL" id="SFE27103.1"/>
    </source>
</evidence>
<evidence type="ECO:0000313" key="4">
    <source>
        <dbReference type="Proteomes" id="UP000199690"/>
    </source>
</evidence>
<proteinExistence type="predicted"/>
<keyword evidence="2" id="KW-0547">Nucleotide-binding</keyword>
<evidence type="ECO:0000313" key="2">
    <source>
        <dbReference type="EMBL" id="SEG82913.1"/>
    </source>
</evidence>
<dbReference type="Proteomes" id="UP000236729">
    <property type="component" value="Unassembled WGS sequence"/>
</dbReference>
<dbReference type="Proteomes" id="UP000199690">
    <property type="component" value="Unassembled WGS sequence"/>
</dbReference>
<dbReference type="EMBL" id="FNVB01000006">
    <property type="protein sequence ID" value="SEG82913.1"/>
    <property type="molecule type" value="Genomic_DNA"/>
</dbReference>
<dbReference type="PANTHER" id="PTHR10803">
    <property type="entry name" value="ARSENICAL PUMP-DRIVING ATPASE ARSENITE-TRANSLOCATING ATPASE"/>
    <property type="match status" value="1"/>
</dbReference>
<dbReference type="Gene3D" id="3.40.50.300">
    <property type="entry name" value="P-loop containing nucleotide triphosphate hydrolases"/>
    <property type="match status" value="1"/>
</dbReference>
<organism evidence="2 5">
    <name type="scientific">Saccharopolyspora kobensis</name>
    <dbReference type="NCBI Taxonomy" id="146035"/>
    <lineage>
        <taxon>Bacteria</taxon>
        <taxon>Bacillati</taxon>
        <taxon>Actinomycetota</taxon>
        <taxon>Actinomycetes</taxon>
        <taxon>Pseudonocardiales</taxon>
        <taxon>Pseudonocardiaceae</taxon>
        <taxon>Saccharopolyspora</taxon>
    </lineage>
</organism>
<dbReference type="PANTHER" id="PTHR10803:SF31">
    <property type="entry name" value="ATPASE RV3679-RELATED"/>
    <property type="match status" value="1"/>
</dbReference>
<name>A0A1H6DDU7_9PSEU</name>
<dbReference type="AlphaFoldDB" id="A0A1H6DDU7"/>
<dbReference type="SMR" id="A0A1H6DDU7"/>
<reference evidence="4 5" key="2">
    <citation type="submission" date="2016-10" db="EMBL/GenBank/DDBJ databases">
        <authorList>
            <person name="Varghese N."/>
            <person name="Submissions S."/>
        </authorList>
    </citation>
    <scope>NUCLEOTIDE SEQUENCE [LARGE SCALE GENOMIC DNA]</scope>
    <source>
        <strain evidence="5">ATCC 20501</strain>
        <strain evidence="3 4">CGMCC 4.3529</strain>
    </source>
</reference>